<keyword evidence="5 6" id="KW-0472">Membrane</keyword>
<comment type="subcellular location">
    <subcellularLocation>
        <location evidence="1">Membrane</location>
        <topology evidence="1">Multi-pass membrane protein</topology>
    </subcellularLocation>
</comment>
<name>A0A1Y2FH41_PROLT</name>
<evidence type="ECO:0000256" key="6">
    <source>
        <dbReference type="PROSITE-ProRule" id="PRU00205"/>
    </source>
</evidence>
<comment type="similarity">
    <text evidence="2">Belongs to the sphingosine N-acyltransferase family.</text>
</comment>
<keyword evidence="11" id="KW-1185">Reference proteome</keyword>
<dbReference type="Pfam" id="PF03798">
    <property type="entry name" value="TRAM_LAG1_CLN8"/>
    <property type="match status" value="1"/>
</dbReference>
<organism evidence="10 11">
    <name type="scientific">Protomyces lactucae-debilis</name>
    <dbReference type="NCBI Taxonomy" id="2754530"/>
    <lineage>
        <taxon>Eukaryota</taxon>
        <taxon>Fungi</taxon>
        <taxon>Dikarya</taxon>
        <taxon>Ascomycota</taxon>
        <taxon>Taphrinomycotina</taxon>
        <taxon>Taphrinomycetes</taxon>
        <taxon>Taphrinales</taxon>
        <taxon>Protomycetaceae</taxon>
        <taxon>Protomyces</taxon>
    </lineage>
</organism>
<feature type="transmembrane region" description="Helical" evidence="8">
    <location>
        <begin position="181"/>
        <end position="199"/>
    </location>
</feature>
<evidence type="ECO:0000256" key="3">
    <source>
        <dbReference type="ARBA" id="ARBA00022692"/>
    </source>
</evidence>
<dbReference type="STRING" id="56484.A0A1Y2FH41"/>
<keyword evidence="3 6" id="KW-0812">Transmembrane</keyword>
<evidence type="ECO:0000259" key="9">
    <source>
        <dbReference type="PROSITE" id="PS50922"/>
    </source>
</evidence>
<keyword evidence="4 8" id="KW-1133">Transmembrane helix</keyword>
<dbReference type="GO" id="GO:0016020">
    <property type="term" value="C:membrane"/>
    <property type="evidence" value="ECO:0007669"/>
    <property type="project" value="UniProtKB-SubCell"/>
</dbReference>
<dbReference type="GO" id="GO:0050291">
    <property type="term" value="F:sphingosine N-acyltransferase activity"/>
    <property type="evidence" value="ECO:0007669"/>
    <property type="project" value="InterPro"/>
</dbReference>
<evidence type="ECO:0000256" key="2">
    <source>
        <dbReference type="ARBA" id="ARBA00009808"/>
    </source>
</evidence>
<evidence type="ECO:0000256" key="7">
    <source>
        <dbReference type="SAM" id="MobiDB-lite"/>
    </source>
</evidence>
<feature type="transmembrane region" description="Helical" evidence="8">
    <location>
        <begin position="137"/>
        <end position="155"/>
    </location>
</feature>
<dbReference type="InterPro" id="IPR006634">
    <property type="entry name" value="TLC-dom"/>
</dbReference>
<dbReference type="PANTHER" id="PTHR12560">
    <property type="entry name" value="LONGEVITY ASSURANCE FACTOR 1 LAG1"/>
    <property type="match status" value="1"/>
</dbReference>
<dbReference type="PANTHER" id="PTHR12560:SF0">
    <property type="entry name" value="LD18904P"/>
    <property type="match status" value="1"/>
</dbReference>
<dbReference type="EMBL" id="MCFI01000008">
    <property type="protein sequence ID" value="ORY83260.1"/>
    <property type="molecule type" value="Genomic_DNA"/>
</dbReference>
<evidence type="ECO:0000256" key="5">
    <source>
        <dbReference type="ARBA" id="ARBA00023136"/>
    </source>
</evidence>
<dbReference type="GeneID" id="63783515"/>
<evidence type="ECO:0000256" key="1">
    <source>
        <dbReference type="ARBA" id="ARBA00004141"/>
    </source>
</evidence>
<comment type="caution">
    <text evidence="10">The sequence shown here is derived from an EMBL/GenBank/DDBJ whole genome shotgun (WGS) entry which is preliminary data.</text>
</comment>
<evidence type="ECO:0000313" key="10">
    <source>
        <dbReference type="EMBL" id="ORY83260.1"/>
    </source>
</evidence>
<proteinExistence type="inferred from homology"/>
<dbReference type="AlphaFoldDB" id="A0A1Y2FH41"/>
<feature type="transmembrane region" description="Helical" evidence="8">
    <location>
        <begin position="206"/>
        <end position="225"/>
    </location>
</feature>
<dbReference type="PIRSF" id="PIRSF005225">
    <property type="entry name" value="LAG1_LAC1"/>
    <property type="match status" value="1"/>
</dbReference>
<sequence length="369" mass="41430">MASATVSKRVQPKSRSVRQAEIDAYNRANLLQIVVPGVLLALLAGAHCFAPGATAYTEKFFAVSYCNARLQGAAHSLRTAGRETLCAKGIDDAYLVATGILAFTMIRAAMMTHVFTPLGLSQGIRKPKALMRFSEQAWGCTYAVTSCSIGMYLYYNSEYWLDMDGFYSHHPRTLMSRTLKLFYLLEFSFWLQQILSLNVEARRKDYMQMFGHHILTSVLMFLSYTHHMTRVGHTILTLMDFADIFLPLAKMLKYTGHQTLCDGTFVMFLLSWVVTRHYLLTKIIVHAHMRQPVLNNKGENVTFVFVGLLSALEILICVWSYSIAKILVKVVRGAPADDTRSDTEDSDSGGSTRPSTPSEKMNGYAHKSE</sequence>
<dbReference type="Proteomes" id="UP000193685">
    <property type="component" value="Unassembled WGS sequence"/>
</dbReference>
<feature type="domain" description="TLC" evidence="9">
    <location>
        <begin position="128"/>
        <end position="332"/>
    </location>
</feature>
<reference evidence="10 11" key="1">
    <citation type="submission" date="2016-07" db="EMBL/GenBank/DDBJ databases">
        <title>Pervasive Adenine N6-methylation of Active Genes in Fungi.</title>
        <authorList>
            <consortium name="DOE Joint Genome Institute"/>
            <person name="Mondo S.J."/>
            <person name="Dannebaum R.O."/>
            <person name="Kuo R.C."/>
            <person name="Labutti K."/>
            <person name="Haridas S."/>
            <person name="Kuo A."/>
            <person name="Salamov A."/>
            <person name="Ahrendt S.R."/>
            <person name="Lipzen A."/>
            <person name="Sullivan W."/>
            <person name="Andreopoulos W.B."/>
            <person name="Clum A."/>
            <person name="Lindquist E."/>
            <person name="Daum C."/>
            <person name="Ramamoorthy G.K."/>
            <person name="Gryganskyi A."/>
            <person name="Culley D."/>
            <person name="Magnuson J.K."/>
            <person name="James T.Y."/>
            <person name="O'Malley M.A."/>
            <person name="Stajich J.E."/>
            <person name="Spatafora J.W."/>
            <person name="Visel A."/>
            <person name="Grigoriev I.V."/>
        </authorList>
    </citation>
    <scope>NUCLEOTIDE SEQUENCE [LARGE SCALE GENOMIC DNA]</scope>
    <source>
        <strain evidence="10 11">12-1054</strain>
    </source>
</reference>
<evidence type="ECO:0000313" key="11">
    <source>
        <dbReference type="Proteomes" id="UP000193685"/>
    </source>
</evidence>
<feature type="transmembrane region" description="Helical" evidence="8">
    <location>
        <begin position="93"/>
        <end position="116"/>
    </location>
</feature>
<dbReference type="SMART" id="SM00724">
    <property type="entry name" value="TLC"/>
    <property type="match status" value="1"/>
</dbReference>
<dbReference type="OrthoDB" id="537032at2759"/>
<feature type="region of interest" description="Disordered" evidence="7">
    <location>
        <begin position="335"/>
        <end position="369"/>
    </location>
</feature>
<feature type="transmembrane region" description="Helical" evidence="8">
    <location>
        <begin position="260"/>
        <end position="280"/>
    </location>
</feature>
<dbReference type="GO" id="GO:0046513">
    <property type="term" value="P:ceramide biosynthetic process"/>
    <property type="evidence" value="ECO:0007669"/>
    <property type="project" value="InterPro"/>
</dbReference>
<gene>
    <name evidence="10" type="ORF">BCR37DRAFT_300819</name>
</gene>
<accession>A0A1Y2FH41</accession>
<dbReference type="InterPro" id="IPR016439">
    <property type="entry name" value="Lag1/Lac1-like"/>
</dbReference>
<dbReference type="RefSeq" id="XP_040725841.1">
    <property type="nucleotide sequence ID" value="XM_040866916.1"/>
</dbReference>
<feature type="transmembrane region" description="Helical" evidence="8">
    <location>
        <begin position="300"/>
        <end position="322"/>
    </location>
</feature>
<protein>
    <submittedName>
        <fullName evidence="10">TLC domain-domain-containing protein</fullName>
    </submittedName>
</protein>
<evidence type="ECO:0000256" key="4">
    <source>
        <dbReference type="ARBA" id="ARBA00022989"/>
    </source>
</evidence>
<dbReference type="PROSITE" id="PS50922">
    <property type="entry name" value="TLC"/>
    <property type="match status" value="1"/>
</dbReference>
<evidence type="ECO:0000256" key="8">
    <source>
        <dbReference type="SAM" id="Phobius"/>
    </source>
</evidence>